<evidence type="ECO:0000259" key="7">
    <source>
        <dbReference type="Pfam" id="PF00892"/>
    </source>
</evidence>
<protein>
    <recommendedName>
        <fullName evidence="6">WAT1-related protein</fullName>
    </recommendedName>
</protein>
<keyword evidence="9" id="KW-1185">Reference proteome</keyword>
<proteinExistence type="inferred from homology"/>
<evidence type="ECO:0000313" key="8">
    <source>
        <dbReference type="EMBL" id="RDX74752.1"/>
    </source>
</evidence>
<feature type="transmembrane region" description="Helical" evidence="6">
    <location>
        <begin position="23"/>
        <end position="42"/>
    </location>
</feature>
<evidence type="ECO:0000256" key="2">
    <source>
        <dbReference type="ARBA" id="ARBA00007635"/>
    </source>
</evidence>
<sequence>MNHLLTKLMEQKRVSLVLVYREFKPHLLMVLVQVGYTFLYFITEASFNHGMSPYVYVTYRHIVAVVLMFPFAYFLERNARPKLTFALLMEIFVLSLLGVSVTLNMYFASLKYTNPTFVASMVNTISSLTFIIAVALRYEVVNVRNPRGIAKVIGTLISLAGVLIMTLYNGPVMRNLWHPLIHIPGKSGAINGNWLKGSLLTVSSCVTWSIWYIMQAATLKRYPAQLSLTTWMCFVGAAQSGVFTVIAEHNSSAWAMGLNIDLWSTLYGGVVVAGLIIYIQLWCTEKKGPVFVTMFNPLSAILVAILAYFVLGEKLHLGSIIGALIVIIGLYLLLWGKEGDQEVYIKTKDKLQCSTEDPECRIGIALAEKEELRPSGMGTEQKI</sequence>
<feature type="transmembrane region" description="Helical" evidence="6">
    <location>
        <begin position="290"/>
        <end position="311"/>
    </location>
</feature>
<dbReference type="Proteomes" id="UP000257109">
    <property type="component" value="Unassembled WGS sequence"/>
</dbReference>
<dbReference type="Pfam" id="PF00892">
    <property type="entry name" value="EamA"/>
    <property type="match status" value="2"/>
</dbReference>
<dbReference type="SUPFAM" id="SSF103481">
    <property type="entry name" value="Multidrug resistance efflux transporter EmrE"/>
    <property type="match status" value="2"/>
</dbReference>
<dbReference type="STRING" id="157652.A0A371F8Z1"/>
<feature type="transmembrane region" description="Helical" evidence="6">
    <location>
        <begin position="194"/>
        <end position="214"/>
    </location>
</feature>
<gene>
    <name evidence="8" type="ORF">CR513_45458</name>
</gene>
<feature type="transmembrane region" description="Helical" evidence="6">
    <location>
        <begin position="266"/>
        <end position="283"/>
    </location>
</feature>
<feature type="transmembrane region" description="Helical" evidence="6">
    <location>
        <begin position="87"/>
        <end position="110"/>
    </location>
</feature>
<feature type="transmembrane region" description="Helical" evidence="6">
    <location>
        <begin position="54"/>
        <end position="75"/>
    </location>
</feature>
<name>A0A371F8Z1_MUCPR</name>
<evidence type="ECO:0000313" key="9">
    <source>
        <dbReference type="Proteomes" id="UP000257109"/>
    </source>
</evidence>
<feature type="transmembrane region" description="Helical" evidence="6">
    <location>
        <begin position="317"/>
        <end position="336"/>
    </location>
</feature>
<evidence type="ECO:0000256" key="1">
    <source>
        <dbReference type="ARBA" id="ARBA00004141"/>
    </source>
</evidence>
<feature type="domain" description="EamA" evidence="7">
    <location>
        <begin position="196"/>
        <end position="334"/>
    </location>
</feature>
<evidence type="ECO:0000256" key="3">
    <source>
        <dbReference type="ARBA" id="ARBA00022692"/>
    </source>
</evidence>
<feature type="non-terminal residue" evidence="8">
    <location>
        <position position="383"/>
    </location>
</feature>
<keyword evidence="3 6" id="KW-0812">Transmembrane</keyword>
<accession>A0A371F8Z1</accession>
<comment type="caution">
    <text evidence="8">The sequence shown here is derived from an EMBL/GenBank/DDBJ whole genome shotgun (WGS) entry which is preliminary data.</text>
</comment>
<dbReference type="GO" id="GO:0016020">
    <property type="term" value="C:membrane"/>
    <property type="evidence" value="ECO:0007669"/>
    <property type="project" value="UniProtKB-SubCell"/>
</dbReference>
<feature type="transmembrane region" description="Helical" evidence="6">
    <location>
        <begin position="116"/>
        <end position="136"/>
    </location>
</feature>
<reference evidence="8" key="1">
    <citation type="submission" date="2018-05" db="EMBL/GenBank/DDBJ databases">
        <title>Draft genome of Mucuna pruriens seed.</title>
        <authorList>
            <person name="Nnadi N.E."/>
            <person name="Vos R."/>
            <person name="Hasami M.H."/>
            <person name="Devisetty U.K."/>
            <person name="Aguiy J.C."/>
        </authorList>
    </citation>
    <scope>NUCLEOTIDE SEQUENCE [LARGE SCALE GENOMIC DNA]</scope>
    <source>
        <strain evidence="8">JCA_2017</strain>
    </source>
</reference>
<organism evidence="8 9">
    <name type="scientific">Mucuna pruriens</name>
    <name type="common">Velvet bean</name>
    <name type="synonym">Dolichos pruriens</name>
    <dbReference type="NCBI Taxonomy" id="157652"/>
    <lineage>
        <taxon>Eukaryota</taxon>
        <taxon>Viridiplantae</taxon>
        <taxon>Streptophyta</taxon>
        <taxon>Embryophyta</taxon>
        <taxon>Tracheophyta</taxon>
        <taxon>Spermatophyta</taxon>
        <taxon>Magnoliopsida</taxon>
        <taxon>eudicotyledons</taxon>
        <taxon>Gunneridae</taxon>
        <taxon>Pentapetalae</taxon>
        <taxon>rosids</taxon>
        <taxon>fabids</taxon>
        <taxon>Fabales</taxon>
        <taxon>Fabaceae</taxon>
        <taxon>Papilionoideae</taxon>
        <taxon>50 kb inversion clade</taxon>
        <taxon>NPAAA clade</taxon>
        <taxon>indigoferoid/millettioid clade</taxon>
        <taxon>Phaseoleae</taxon>
        <taxon>Mucuna</taxon>
    </lineage>
</organism>
<feature type="transmembrane region" description="Helical" evidence="6">
    <location>
        <begin position="226"/>
        <end position="246"/>
    </location>
</feature>
<comment type="similarity">
    <text evidence="2 6">Belongs to the drug/metabolite transporter (DMT) superfamily. Plant drug/metabolite exporter (P-DME) (TC 2.A.7.4) family.</text>
</comment>
<evidence type="ECO:0000256" key="6">
    <source>
        <dbReference type="RuleBase" id="RU363077"/>
    </source>
</evidence>
<feature type="domain" description="EamA" evidence="7">
    <location>
        <begin position="26"/>
        <end position="166"/>
    </location>
</feature>
<feature type="transmembrane region" description="Helical" evidence="6">
    <location>
        <begin position="148"/>
        <end position="168"/>
    </location>
</feature>
<dbReference type="PANTHER" id="PTHR31218">
    <property type="entry name" value="WAT1-RELATED PROTEIN"/>
    <property type="match status" value="1"/>
</dbReference>
<dbReference type="OrthoDB" id="1728340at2759"/>
<evidence type="ECO:0000256" key="5">
    <source>
        <dbReference type="ARBA" id="ARBA00023136"/>
    </source>
</evidence>
<dbReference type="InterPro" id="IPR037185">
    <property type="entry name" value="EmrE-like"/>
</dbReference>
<dbReference type="EMBL" id="QJKJ01010071">
    <property type="protein sequence ID" value="RDX74752.1"/>
    <property type="molecule type" value="Genomic_DNA"/>
</dbReference>
<dbReference type="InterPro" id="IPR030184">
    <property type="entry name" value="WAT1-related"/>
</dbReference>
<dbReference type="GO" id="GO:0022857">
    <property type="term" value="F:transmembrane transporter activity"/>
    <property type="evidence" value="ECO:0007669"/>
    <property type="project" value="InterPro"/>
</dbReference>
<keyword evidence="4 6" id="KW-1133">Transmembrane helix</keyword>
<comment type="subcellular location">
    <subcellularLocation>
        <location evidence="1 6">Membrane</location>
        <topology evidence="1 6">Multi-pass membrane protein</topology>
    </subcellularLocation>
</comment>
<keyword evidence="5 6" id="KW-0472">Membrane</keyword>
<evidence type="ECO:0000256" key="4">
    <source>
        <dbReference type="ARBA" id="ARBA00022989"/>
    </source>
</evidence>
<dbReference type="AlphaFoldDB" id="A0A371F8Z1"/>
<dbReference type="InterPro" id="IPR000620">
    <property type="entry name" value="EamA_dom"/>
</dbReference>